<evidence type="ECO:0000259" key="6">
    <source>
        <dbReference type="Pfam" id="PF02631"/>
    </source>
</evidence>
<organism evidence="9 10">
    <name type="scientific">Sulfuriferula multivorans</name>
    <dbReference type="NCBI Taxonomy" id="1559896"/>
    <lineage>
        <taxon>Bacteria</taxon>
        <taxon>Pseudomonadati</taxon>
        <taxon>Pseudomonadota</taxon>
        <taxon>Betaproteobacteria</taxon>
        <taxon>Nitrosomonadales</taxon>
        <taxon>Sulfuricellaceae</taxon>
        <taxon>Sulfuriferula</taxon>
    </lineage>
</organism>
<evidence type="ECO:0000256" key="5">
    <source>
        <dbReference type="HAMAP-Rule" id="MF_01114"/>
    </source>
</evidence>
<feature type="domain" description="RecX second three-helical" evidence="6">
    <location>
        <begin position="56"/>
        <end position="95"/>
    </location>
</feature>
<dbReference type="InterPro" id="IPR003783">
    <property type="entry name" value="Regulatory_RecX"/>
</dbReference>
<dbReference type="AlphaFoldDB" id="A0A7C9P4M3"/>
<protein>
    <recommendedName>
        <fullName evidence="3 5">Regulatory protein RecX</fullName>
    </recommendedName>
</protein>
<evidence type="ECO:0000259" key="8">
    <source>
        <dbReference type="Pfam" id="PF21982"/>
    </source>
</evidence>
<accession>A0A7C9P4M3</accession>
<dbReference type="Gene3D" id="1.10.10.10">
    <property type="entry name" value="Winged helix-like DNA-binding domain superfamily/Winged helix DNA-binding domain"/>
    <property type="match status" value="3"/>
</dbReference>
<dbReference type="InterPro" id="IPR053924">
    <property type="entry name" value="RecX_HTH_2nd"/>
</dbReference>
<dbReference type="EMBL" id="JAAFGW010000060">
    <property type="protein sequence ID" value="NDP47843.1"/>
    <property type="molecule type" value="Genomic_DNA"/>
</dbReference>
<feature type="domain" description="RecX first three-helical" evidence="8">
    <location>
        <begin position="11"/>
        <end position="42"/>
    </location>
</feature>
<dbReference type="NCBIfam" id="NF001055">
    <property type="entry name" value="PRK00117.2-5"/>
    <property type="match status" value="1"/>
</dbReference>
<dbReference type="HAMAP" id="MF_01114">
    <property type="entry name" value="RecX"/>
    <property type="match status" value="1"/>
</dbReference>
<dbReference type="InterPro" id="IPR036388">
    <property type="entry name" value="WH-like_DNA-bd_sf"/>
</dbReference>
<dbReference type="Pfam" id="PF21981">
    <property type="entry name" value="RecX_HTH3"/>
    <property type="match status" value="1"/>
</dbReference>
<dbReference type="InterPro" id="IPR053925">
    <property type="entry name" value="RecX_HTH_3rd"/>
</dbReference>
<dbReference type="GO" id="GO:0006282">
    <property type="term" value="P:regulation of DNA repair"/>
    <property type="evidence" value="ECO:0007669"/>
    <property type="project" value="UniProtKB-UniRule"/>
</dbReference>
<dbReference type="Proteomes" id="UP000483432">
    <property type="component" value="Unassembled WGS sequence"/>
</dbReference>
<evidence type="ECO:0000313" key="10">
    <source>
        <dbReference type="Proteomes" id="UP000483432"/>
    </source>
</evidence>
<dbReference type="PANTHER" id="PTHR33602">
    <property type="entry name" value="REGULATORY PROTEIN RECX FAMILY PROTEIN"/>
    <property type="match status" value="1"/>
</dbReference>
<dbReference type="GO" id="GO:0005737">
    <property type="term" value="C:cytoplasm"/>
    <property type="evidence" value="ECO:0007669"/>
    <property type="project" value="UniProtKB-SubCell"/>
</dbReference>
<evidence type="ECO:0000256" key="2">
    <source>
        <dbReference type="ARBA" id="ARBA00009695"/>
    </source>
</evidence>
<reference evidence="9 10" key="1">
    <citation type="submission" date="2019-09" db="EMBL/GenBank/DDBJ databases">
        <title>H2 Metabolism Revealed by Metagenomic Analysis in Subglacial Sediment of East Antarctica.</title>
        <authorList>
            <person name="Yang Z."/>
            <person name="Zhang Y."/>
            <person name="Lv Y."/>
            <person name="Yan W."/>
            <person name="Xiao X."/>
            <person name="Sun B."/>
            <person name="Ma H."/>
        </authorList>
    </citation>
    <scope>NUCLEOTIDE SEQUENCE [LARGE SCALE GENOMIC DNA]</scope>
    <source>
        <strain evidence="9">Bin2_2</strain>
    </source>
</reference>
<evidence type="ECO:0000256" key="4">
    <source>
        <dbReference type="ARBA" id="ARBA00022490"/>
    </source>
</evidence>
<evidence type="ECO:0000256" key="1">
    <source>
        <dbReference type="ARBA" id="ARBA00004496"/>
    </source>
</evidence>
<name>A0A7C9P4M3_9PROT</name>
<feature type="domain" description="RecX third three-helical" evidence="7">
    <location>
        <begin position="100"/>
        <end position="145"/>
    </location>
</feature>
<comment type="function">
    <text evidence="5">Modulates RecA activity.</text>
</comment>
<dbReference type="Pfam" id="PF02631">
    <property type="entry name" value="RecX_HTH2"/>
    <property type="match status" value="1"/>
</dbReference>
<comment type="similarity">
    <text evidence="2 5">Belongs to the RecX family.</text>
</comment>
<dbReference type="InterPro" id="IPR053926">
    <property type="entry name" value="RecX_HTH_1st"/>
</dbReference>
<evidence type="ECO:0000259" key="7">
    <source>
        <dbReference type="Pfam" id="PF21981"/>
    </source>
</evidence>
<dbReference type="PANTHER" id="PTHR33602:SF1">
    <property type="entry name" value="REGULATORY PROTEIN RECX FAMILY PROTEIN"/>
    <property type="match status" value="1"/>
</dbReference>
<evidence type="ECO:0000256" key="3">
    <source>
        <dbReference type="ARBA" id="ARBA00018111"/>
    </source>
</evidence>
<comment type="subcellular location">
    <subcellularLocation>
        <location evidence="1 5">Cytoplasm</location>
    </subcellularLocation>
</comment>
<gene>
    <name evidence="5 9" type="primary">recX</name>
    <name evidence="9" type="ORF">GZ085_05510</name>
</gene>
<keyword evidence="4 5" id="KW-0963">Cytoplasm</keyword>
<evidence type="ECO:0000313" key="9">
    <source>
        <dbReference type="EMBL" id="NDP47843.1"/>
    </source>
</evidence>
<dbReference type="Pfam" id="PF21982">
    <property type="entry name" value="RecX_HTH1"/>
    <property type="match status" value="1"/>
</dbReference>
<proteinExistence type="inferred from homology"/>
<sequence length="150" mass="16878">MKPTPEPGTLRERALGLLARREHSRAELARKLGAAGFSREEIGILLDTFEAKNWLSDQRFAESYVADHRARAGSIKLAYDLRQRGVSESIIGSVLSENRDTELERAREVWQKKFGAPPTNAKEKSKQIRFMQSRGFIGEVIRHAIGTSEA</sequence>
<comment type="caution">
    <text evidence="9">The sequence shown here is derived from an EMBL/GenBank/DDBJ whole genome shotgun (WGS) entry which is preliminary data.</text>
</comment>